<keyword evidence="3" id="KW-1185">Reference proteome</keyword>
<evidence type="ECO:0000313" key="2">
    <source>
        <dbReference type="EMBL" id="NHO31005.1"/>
    </source>
</evidence>
<reference evidence="2 3" key="1">
    <citation type="journal article" date="2020" name="Int. J. Syst. Evol. Microbiol.">
        <title>Novel acetic acid bacteria from cider fermentations: Acetobacter conturbans sp. nov. and Acetobacter fallax sp. nov.</title>
        <authorList>
            <person name="Sombolestani A.S."/>
            <person name="Cleenwerck I."/>
            <person name="Cnockaert M."/>
            <person name="Borremans W."/>
            <person name="Wieme A.D."/>
            <person name="De Vuyst L."/>
            <person name="Vandamme P."/>
        </authorList>
    </citation>
    <scope>NUCLEOTIDE SEQUENCE [LARGE SCALE GENOMIC DNA]</scope>
    <source>
        <strain evidence="2 3">LMG 1637</strain>
    </source>
</reference>
<dbReference type="PANTHER" id="PTHR43415">
    <property type="entry name" value="SPERMIDINE N(1)-ACETYLTRANSFERASE"/>
    <property type="match status" value="1"/>
</dbReference>
<dbReference type="RefSeq" id="WP_173575612.1">
    <property type="nucleotide sequence ID" value="NZ_WOSW01000001.1"/>
</dbReference>
<sequence>MLTLIPFCREYFPTLAGWFSGEKDVVQWGGTGVSYPLTPDQMETMPEEERLDPPLRLCRMVADRNGQVIGHIQLCLDRRDGVARIARVILAPEARGKGLALPLIRKMPDVAFSCPEIERVELNVYSWNTAAIRTYERAGFIHEGTRRQAAKAGSERWDLALMGLLRHEQRPASEPQNAPGHHGNRL</sequence>
<dbReference type="CDD" id="cd04301">
    <property type="entry name" value="NAT_SF"/>
    <property type="match status" value="1"/>
</dbReference>
<dbReference type="PANTHER" id="PTHR43415:SF5">
    <property type="entry name" value="ACETYLTRANSFERASE"/>
    <property type="match status" value="1"/>
</dbReference>
<dbReference type="Pfam" id="PF00583">
    <property type="entry name" value="Acetyltransf_1"/>
    <property type="match status" value="1"/>
</dbReference>
<name>A0ABX0K8Y2_9PROT</name>
<protein>
    <submittedName>
        <fullName evidence="2">GNAT family N-acetyltransferase</fullName>
    </submittedName>
</protein>
<dbReference type="PROSITE" id="PS51186">
    <property type="entry name" value="GNAT"/>
    <property type="match status" value="1"/>
</dbReference>
<evidence type="ECO:0000313" key="3">
    <source>
        <dbReference type="Proteomes" id="UP000615326"/>
    </source>
</evidence>
<dbReference type="EMBL" id="WOSW01000001">
    <property type="protein sequence ID" value="NHO31005.1"/>
    <property type="molecule type" value="Genomic_DNA"/>
</dbReference>
<organism evidence="2 3">
    <name type="scientific">Acetobacter fallax</name>
    <dbReference type="NCBI Taxonomy" id="1737473"/>
    <lineage>
        <taxon>Bacteria</taxon>
        <taxon>Pseudomonadati</taxon>
        <taxon>Pseudomonadota</taxon>
        <taxon>Alphaproteobacteria</taxon>
        <taxon>Acetobacterales</taxon>
        <taxon>Acetobacteraceae</taxon>
        <taxon>Acetobacter</taxon>
    </lineage>
</organism>
<feature type="domain" description="N-acetyltransferase" evidence="1">
    <location>
        <begin position="6"/>
        <end position="160"/>
    </location>
</feature>
<gene>
    <name evidence="2" type="ORF">GOB84_00220</name>
</gene>
<dbReference type="InterPro" id="IPR000182">
    <property type="entry name" value="GNAT_dom"/>
</dbReference>
<dbReference type="InterPro" id="IPR016181">
    <property type="entry name" value="Acyl_CoA_acyltransferase"/>
</dbReference>
<comment type="caution">
    <text evidence="2">The sequence shown here is derived from an EMBL/GenBank/DDBJ whole genome shotgun (WGS) entry which is preliminary data.</text>
</comment>
<dbReference type="SUPFAM" id="SSF55729">
    <property type="entry name" value="Acyl-CoA N-acyltransferases (Nat)"/>
    <property type="match status" value="1"/>
</dbReference>
<dbReference type="Proteomes" id="UP000615326">
    <property type="component" value="Unassembled WGS sequence"/>
</dbReference>
<accession>A0ABX0K8Y2</accession>
<dbReference type="Gene3D" id="3.40.630.30">
    <property type="match status" value="1"/>
</dbReference>
<proteinExistence type="predicted"/>
<evidence type="ECO:0000259" key="1">
    <source>
        <dbReference type="PROSITE" id="PS51186"/>
    </source>
</evidence>